<keyword evidence="1" id="KW-0723">Serine/threonine-protein kinase</keyword>
<dbReference type="PROSITE" id="PS00108">
    <property type="entry name" value="PROTEIN_KINASE_ST"/>
    <property type="match status" value="1"/>
</dbReference>
<evidence type="ECO:0000313" key="10">
    <source>
        <dbReference type="Proteomes" id="UP000069272"/>
    </source>
</evidence>
<feature type="compositionally biased region" description="Low complexity" evidence="7">
    <location>
        <begin position="295"/>
        <end position="305"/>
    </location>
</feature>
<dbReference type="GO" id="GO:0005524">
    <property type="term" value="F:ATP binding"/>
    <property type="evidence" value="ECO:0007669"/>
    <property type="project" value="UniProtKB-KW"/>
</dbReference>
<name>A0A8W7K7Q0_ANOAL</name>
<dbReference type="GeneID" id="118457386"/>
<dbReference type="RefSeq" id="XP_035774864.1">
    <property type="nucleotide sequence ID" value="XM_035918971.1"/>
</dbReference>
<dbReference type="PROSITE" id="PS50011">
    <property type="entry name" value="PROTEIN_KINASE_DOM"/>
    <property type="match status" value="1"/>
</dbReference>
<dbReference type="PANTHER" id="PTHR45646:SF11">
    <property type="entry name" value="SERINE_THREONINE-PROTEIN KINASE DOA"/>
    <property type="match status" value="1"/>
</dbReference>
<feature type="compositionally biased region" description="Polar residues" evidence="7">
    <location>
        <begin position="353"/>
        <end position="362"/>
    </location>
</feature>
<evidence type="ECO:0000256" key="1">
    <source>
        <dbReference type="ARBA" id="ARBA00022527"/>
    </source>
</evidence>
<feature type="compositionally biased region" description="Basic residues" evidence="7">
    <location>
        <begin position="13"/>
        <end position="26"/>
    </location>
</feature>
<dbReference type="InterPro" id="IPR008271">
    <property type="entry name" value="Ser/Thr_kinase_AS"/>
</dbReference>
<feature type="domain" description="Protein kinase" evidence="8">
    <location>
        <begin position="741"/>
        <end position="1056"/>
    </location>
</feature>
<evidence type="ECO:0000256" key="7">
    <source>
        <dbReference type="SAM" id="MobiDB-lite"/>
    </source>
</evidence>
<feature type="compositionally biased region" description="Basic and acidic residues" evidence="7">
    <location>
        <begin position="395"/>
        <end position="408"/>
    </location>
</feature>
<keyword evidence="10" id="KW-1185">Reference proteome</keyword>
<evidence type="ECO:0000256" key="4">
    <source>
        <dbReference type="ARBA" id="ARBA00022777"/>
    </source>
</evidence>
<feature type="region of interest" description="Disordered" evidence="7">
    <location>
        <begin position="271"/>
        <end position="322"/>
    </location>
</feature>
<proteinExistence type="inferred from homology"/>
<evidence type="ECO:0000256" key="5">
    <source>
        <dbReference type="ARBA" id="ARBA00022840"/>
    </source>
</evidence>
<dbReference type="GO" id="GO:0005634">
    <property type="term" value="C:nucleus"/>
    <property type="evidence" value="ECO:0007669"/>
    <property type="project" value="TreeGrafter"/>
</dbReference>
<reference evidence="9 10" key="1">
    <citation type="journal article" date="2017" name="G3 (Bethesda)">
        <title>The Physical Genome Mapping of Anopheles albimanus Corrected Scaffold Misassemblies and Identified Interarm Rearrangements in Genus Anopheles.</title>
        <authorList>
            <person name="Artemov G.N."/>
            <person name="Peery A.N."/>
            <person name="Jiang X."/>
            <person name="Tu Z."/>
            <person name="Stegniy V.N."/>
            <person name="Sharakhova M.V."/>
            <person name="Sharakhov I.V."/>
        </authorList>
    </citation>
    <scope>NUCLEOTIDE SEQUENCE [LARGE SCALE GENOMIC DNA]</scope>
    <source>
        <strain evidence="9 10">ALBI9_A</strain>
    </source>
</reference>
<reference evidence="9" key="2">
    <citation type="submission" date="2022-08" db="UniProtKB">
        <authorList>
            <consortium name="EnsemblMetazoa"/>
        </authorList>
    </citation>
    <scope>IDENTIFICATION</scope>
    <source>
        <strain evidence="9">STECLA/ALBI9_A</strain>
    </source>
</reference>
<feature type="region of interest" description="Disordered" evidence="7">
    <location>
        <begin position="144"/>
        <end position="171"/>
    </location>
</feature>
<dbReference type="GO" id="GO:0043484">
    <property type="term" value="P:regulation of RNA splicing"/>
    <property type="evidence" value="ECO:0007669"/>
    <property type="project" value="TreeGrafter"/>
</dbReference>
<dbReference type="RefSeq" id="XP_035774855.1">
    <property type="nucleotide sequence ID" value="XM_035918962.1"/>
</dbReference>
<keyword evidence="4" id="KW-0418">Kinase</keyword>
<dbReference type="InterPro" id="IPR011009">
    <property type="entry name" value="Kinase-like_dom_sf"/>
</dbReference>
<keyword evidence="3" id="KW-0547">Nucleotide-binding</keyword>
<keyword evidence="5" id="KW-0067">ATP-binding</keyword>
<accession>A0A8W7K7Q0</accession>
<feature type="region of interest" description="Disordered" evidence="7">
    <location>
        <begin position="546"/>
        <end position="567"/>
    </location>
</feature>
<evidence type="ECO:0000256" key="6">
    <source>
        <dbReference type="ARBA" id="ARBA00037966"/>
    </source>
</evidence>
<dbReference type="RefSeq" id="XP_035774844.1">
    <property type="nucleotide sequence ID" value="XM_035918951.1"/>
</dbReference>
<keyword evidence="2" id="KW-0808">Transferase</keyword>
<feature type="compositionally biased region" description="Basic and acidic residues" evidence="7">
    <location>
        <begin position="446"/>
        <end position="462"/>
    </location>
</feature>
<dbReference type="SMART" id="SM00220">
    <property type="entry name" value="S_TKc"/>
    <property type="match status" value="1"/>
</dbReference>
<dbReference type="Gene3D" id="1.10.510.10">
    <property type="entry name" value="Transferase(Phosphotransferase) domain 1"/>
    <property type="match status" value="1"/>
</dbReference>
<dbReference type="Pfam" id="PF00069">
    <property type="entry name" value="Pkinase"/>
    <property type="match status" value="1"/>
</dbReference>
<dbReference type="CDD" id="cd14134">
    <property type="entry name" value="PKc_CLK"/>
    <property type="match status" value="1"/>
</dbReference>
<feature type="compositionally biased region" description="Polar residues" evidence="7">
    <location>
        <begin position="502"/>
        <end position="515"/>
    </location>
</feature>
<feature type="compositionally biased region" description="Basic and acidic residues" evidence="7">
    <location>
        <begin position="654"/>
        <end position="679"/>
    </location>
</feature>
<feature type="region of interest" description="Disordered" evidence="7">
    <location>
        <begin position="493"/>
        <end position="518"/>
    </location>
</feature>
<dbReference type="RefSeq" id="XP_035774833.1">
    <property type="nucleotide sequence ID" value="XM_035918940.1"/>
</dbReference>
<evidence type="ECO:0000256" key="2">
    <source>
        <dbReference type="ARBA" id="ARBA00022679"/>
    </source>
</evidence>
<feature type="compositionally biased region" description="Polar residues" evidence="7">
    <location>
        <begin position="161"/>
        <end position="170"/>
    </location>
</feature>
<evidence type="ECO:0000313" key="9">
    <source>
        <dbReference type="EnsemblMetazoa" id="AALB016197-PA"/>
    </source>
</evidence>
<dbReference type="Proteomes" id="UP000069272">
    <property type="component" value="Chromosome X"/>
</dbReference>
<evidence type="ECO:0000256" key="3">
    <source>
        <dbReference type="ARBA" id="ARBA00022741"/>
    </source>
</evidence>
<dbReference type="GO" id="GO:0004674">
    <property type="term" value="F:protein serine/threonine kinase activity"/>
    <property type="evidence" value="ECO:0007669"/>
    <property type="project" value="UniProtKB-KW"/>
</dbReference>
<feature type="region of interest" description="Disordered" evidence="7">
    <location>
        <begin position="1"/>
        <end position="29"/>
    </location>
</feature>
<feature type="compositionally biased region" description="Acidic residues" evidence="7">
    <location>
        <begin position="434"/>
        <end position="443"/>
    </location>
</feature>
<feature type="compositionally biased region" description="Polar residues" evidence="7">
    <location>
        <begin position="1"/>
        <end position="12"/>
    </location>
</feature>
<sequence>MSSSVSTRLFTTSHHHHHPHHHHHHPNTYGSFRARAVEGIEACQVGDKEAAELSYTDQPISAQTQITPATGYNRFAAKSSHRLRPPGQQQQQQQLLQHRQKPEQRPPVLIAATPGLQSSRIIRSARRIIESHAWNCRLAGSNLPAGSNMQTGHRPVRKSPAPSSSGTSVESIVPKAPTGTGCSGASLLLPGPTPLSTTCGPQKRSYNARKLQPRVVSSRTLGNTSGRVGACSGGGSTATVVPVAMLPDPRRTTTKTGCTSSVHRVCGAGAATTRRQPAGAKVLHHADGGTHSDISTSTTTTTTTTGSRPREPPPIATQGGRVQRENNENCHPLHQQQRLTSGLLRTMKLTLAPATSNATNRSWIRRQPAPAGSGGQETSPVAISPFSRGFPDGLPFEREFYHRREPRSQPDAVASRRGSKERMREPEEKVASDSEGDSEDEQEAVQQKEEEKELEPKLDYTRLKPTISRPEWSAKDDLLSDKDYCRSVLSERQRLNAPVNGPASQQPSETATKPSSPVVHYGHIDHSSFYYKFESSRRVRHYVDSSPYGGRRRLEHRSSAGSEEVELELSDRYEAATGSDSDADADCEGSAVYVTVATWVPRCNQFLESAPTDAPSRPQYDRSQAGEKWSRVGNGKHPAGKQHPRPLAAVSSATRRDDRIPIHDDRTMTNSGDHGKGEGNRSNARGRRSKGKGRTTADARNSPVLAAAEAGVTGKGREPAVRDDKDGHLIYNLGDVLNNKYKIIANLGEGTFGRVVKVKDLEADCYKALKIIKNVDKYREAAVLEIAALSKIKELDPNLDHLCVKMLDSFDYYGHTCIAFEMLGLSVFDFLRENSYEPYPMDHVRHISYQLCYAVKFLHDSHLTHTDLKPENILFRSSDYITQRQLRSKKHEVRTVKCTEIRLIDFGSATFDDEHHSLIVSTRHYRAPEVILELGWAQPCDVWSIGCIMYELYHGVTLFPTHDNREHLAMMEHILGTIPYRMARKTKTKYFRFGKLDWDEKSSAGRFVRENCKPLHRCILSDRPDHLQLMDLIRMMLEYDPANRITLTDALRHPFFAKLPVHQRLHEKSIARAADNGRSDPHKRRRAPIPFTLLPMIARWQNGTIGFKA</sequence>
<feature type="region of interest" description="Disordered" evidence="7">
    <location>
        <begin position="353"/>
        <end position="462"/>
    </location>
</feature>
<evidence type="ECO:0000259" key="8">
    <source>
        <dbReference type="PROSITE" id="PS50011"/>
    </source>
</evidence>
<dbReference type="SUPFAM" id="SSF56112">
    <property type="entry name" value="Protein kinase-like (PK-like)"/>
    <property type="match status" value="1"/>
</dbReference>
<feature type="compositionally biased region" description="Low complexity" evidence="7">
    <location>
        <begin position="85"/>
        <end position="97"/>
    </location>
</feature>
<dbReference type="EnsemblMetazoa" id="AALB016197-RA">
    <property type="protein sequence ID" value="AALB016197-PA"/>
    <property type="gene ID" value="AALB016197"/>
</dbReference>
<feature type="compositionally biased region" description="Basic and acidic residues" evidence="7">
    <location>
        <begin position="418"/>
        <end position="432"/>
    </location>
</feature>
<dbReference type="Gene3D" id="3.30.200.20">
    <property type="entry name" value="Phosphorylase Kinase, domain 1"/>
    <property type="match status" value="1"/>
</dbReference>
<dbReference type="PANTHER" id="PTHR45646">
    <property type="entry name" value="SERINE/THREONINE-PROTEIN KINASE DOA-RELATED"/>
    <property type="match status" value="1"/>
</dbReference>
<protein>
    <recommendedName>
        <fullName evidence="8">Protein kinase domain-containing protein</fullName>
    </recommendedName>
</protein>
<dbReference type="InterPro" id="IPR051175">
    <property type="entry name" value="CLK_kinases"/>
</dbReference>
<feature type="region of interest" description="Disordered" evidence="7">
    <location>
        <begin position="79"/>
        <end position="108"/>
    </location>
</feature>
<dbReference type="AlphaFoldDB" id="A0A8W7K7Q0"/>
<comment type="similarity">
    <text evidence="6">Belongs to the protein kinase superfamily. CMGC Ser/Thr protein kinase family. Lammer subfamily.</text>
</comment>
<organism evidence="9 10">
    <name type="scientific">Anopheles albimanus</name>
    <name type="common">New world malaria mosquito</name>
    <dbReference type="NCBI Taxonomy" id="7167"/>
    <lineage>
        <taxon>Eukaryota</taxon>
        <taxon>Metazoa</taxon>
        <taxon>Ecdysozoa</taxon>
        <taxon>Arthropoda</taxon>
        <taxon>Hexapoda</taxon>
        <taxon>Insecta</taxon>
        <taxon>Pterygota</taxon>
        <taxon>Neoptera</taxon>
        <taxon>Endopterygota</taxon>
        <taxon>Diptera</taxon>
        <taxon>Nematocera</taxon>
        <taxon>Culicoidea</taxon>
        <taxon>Culicidae</taxon>
        <taxon>Anophelinae</taxon>
        <taxon>Anopheles</taxon>
    </lineage>
</organism>
<dbReference type="InterPro" id="IPR000719">
    <property type="entry name" value="Prot_kinase_dom"/>
</dbReference>
<feature type="region of interest" description="Disordered" evidence="7">
    <location>
        <begin position="608"/>
        <end position="702"/>
    </location>
</feature>
<feature type="compositionally biased region" description="Basic residues" evidence="7">
    <location>
        <begin position="684"/>
        <end position="693"/>
    </location>
</feature>